<sequence length="99" mass="11222">MLALLLLLVNVYDTYKALKASSRLSARAGAHRKRTMKGCMCTWVVWGSWSLLENFGDRTFGWVIPFYGTGKSVLLVLLILGRTRATEPIYLYLLRPAIK</sequence>
<dbReference type="EMBL" id="JH795855">
    <property type="protein sequence ID" value="EJU06313.1"/>
    <property type="molecule type" value="Genomic_DNA"/>
</dbReference>
<dbReference type="Pfam" id="PF03134">
    <property type="entry name" value="TB2_DP1_HVA22"/>
    <property type="match status" value="1"/>
</dbReference>
<evidence type="ECO:0000256" key="1">
    <source>
        <dbReference type="SAM" id="Phobius"/>
    </source>
</evidence>
<keyword evidence="1" id="KW-1133">Transmembrane helix</keyword>
<organism evidence="3 4">
    <name type="scientific">Dacryopinax primogenitus (strain DJM 731)</name>
    <name type="common">Brown rot fungus</name>
    <dbReference type="NCBI Taxonomy" id="1858805"/>
    <lineage>
        <taxon>Eukaryota</taxon>
        <taxon>Fungi</taxon>
        <taxon>Dikarya</taxon>
        <taxon>Basidiomycota</taxon>
        <taxon>Agaricomycotina</taxon>
        <taxon>Dacrymycetes</taxon>
        <taxon>Dacrymycetales</taxon>
        <taxon>Dacrymycetaceae</taxon>
        <taxon>Dacryopinax</taxon>
    </lineage>
</organism>
<protein>
    <submittedName>
        <fullName evidence="3">Uncharacterized protein</fullName>
    </submittedName>
</protein>
<keyword evidence="1" id="KW-0812">Transmembrane</keyword>
<dbReference type="AlphaFoldDB" id="M5GGY8"/>
<accession>M5GGY8</accession>
<dbReference type="OMA" id="IWIVWCC"/>
<gene>
    <name evidence="3" type="ORF">DACRYDRAFT_36621</name>
</gene>
<keyword evidence="4" id="KW-1185">Reference proteome</keyword>
<keyword evidence="2" id="KW-0732">Signal</keyword>
<feature type="signal peptide" evidence="2">
    <location>
        <begin position="1"/>
        <end position="17"/>
    </location>
</feature>
<dbReference type="InterPro" id="IPR004345">
    <property type="entry name" value="TB2_DP1_HVA22"/>
</dbReference>
<dbReference type="Proteomes" id="UP000030653">
    <property type="component" value="Unassembled WGS sequence"/>
</dbReference>
<evidence type="ECO:0000256" key="2">
    <source>
        <dbReference type="SAM" id="SignalP"/>
    </source>
</evidence>
<feature type="non-terminal residue" evidence="3">
    <location>
        <position position="99"/>
    </location>
</feature>
<reference evidence="3 4" key="1">
    <citation type="journal article" date="2012" name="Science">
        <title>The Paleozoic origin of enzymatic lignin decomposition reconstructed from 31 fungal genomes.</title>
        <authorList>
            <person name="Floudas D."/>
            <person name="Binder M."/>
            <person name="Riley R."/>
            <person name="Barry K."/>
            <person name="Blanchette R.A."/>
            <person name="Henrissat B."/>
            <person name="Martinez A.T."/>
            <person name="Otillar R."/>
            <person name="Spatafora J.W."/>
            <person name="Yadav J.S."/>
            <person name="Aerts A."/>
            <person name="Benoit I."/>
            <person name="Boyd A."/>
            <person name="Carlson A."/>
            <person name="Copeland A."/>
            <person name="Coutinho P.M."/>
            <person name="de Vries R.P."/>
            <person name="Ferreira P."/>
            <person name="Findley K."/>
            <person name="Foster B."/>
            <person name="Gaskell J."/>
            <person name="Glotzer D."/>
            <person name="Gorecki P."/>
            <person name="Heitman J."/>
            <person name="Hesse C."/>
            <person name="Hori C."/>
            <person name="Igarashi K."/>
            <person name="Jurgens J.A."/>
            <person name="Kallen N."/>
            <person name="Kersten P."/>
            <person name="Kohler A."/>
            <person name="Kuees U."/>
            <person name="Kumar T.K.A."/>
            <person name="Kuo A."/>
            <person name="LaButti K."/>
            <person name="Larrondo L.F."/>
            <person name="Lindquist E."/>
            <person name="Ling A."/>
            <person name="Lombard V."/>
            <person name="Lucas S."/>
            <person name="Lundell T."/>
            <person name="Martin R."/>
            <person name="McLaughlin D.J."/>
            <person name="Morgenstern I."/>
            <person name="Morin E."/>
            <person name="Murat C."/>
            <person name="Nagy L.G."/>
            <person name="Nolan M."/>
            <person name="Ohm R.A."/>
            <person name="Patyshakuliyeva A."/>
            <person name="Rokas A."/>
            <person name="Ruiz-Duenas F.J."/>
            <person name="Sabat G."/>
            <person name="Salamov A."/>
            <person name="Samejima M."/>
            <person name="Schmutz J."/>
            <person name="Slot J.C."/>
            <person name="St John F."/>
            <person name="Stenlid J."/>
            <person name="Sun H."/>
            <person name="Sun S."/>
            <person name="Syed K."/>
            <person name="Tsang A."/>
            <person name="Wiebenga A."/>
            <person name="Young D."/>
            <person name="Pisabarro A."/>
            <person name="Eastwood D.C."/>
            <person name="Martin F."/>
            <person name="Cullen D."/>
            <person name="Grigoriev I.V."/>
            <person name="Hibbett D.S."/>
        </authorList>
    </citation>
    <scope>NUCLEOTIDE SEQUENCE [LARGE SCALE GENOMIC DNA]</scope>
    <source>
        <strain evidence="3 4">DJM-731 SS1</strain>
    </source>
</reference>
<dbReference type="OrthoDB" id="434647at2759"/>
<dbReference type="HOGENOM" id="CLU_107208_0_0_1"/>
<evidence type="ECO:0000313" key="3">
    <source>
        <dbReference type="EMBL" id="EJU06313.1"/>
    </source>
</evidence>
<keyword evidence="1" id="KW-0472">Membrane</keyword>
<evidence type="ECO:0000313" key="4">
    <source>
        <dbReference type="Proteomes" id="UP000030653"/>
    </source>
</evidence>
<dbReference type="RefSeq" id="XP_040633207.1">
    <property type="nucleotide sequence ID" value="XM_040774413.1"/>
</dbReference>
<proteinExistence type="predicted"/>
<dbReference type="GeneID" id="63689475"/>
<feature type="transmembrane region" description="Helical" evidence="1">
    <location>
        <begin position="59"/>
        <end position="80"/>
    </location>
</feature>
<name>M5GGY8_DACPD</name>
<feature type="chain" id="PRO_5004067791" evidence="2">
    <location>
        <begin position="18"/>
        <end position="99"/>
    </location>
</feature>